<protein>
    <submittedName>
        <fullName evidence="2">Helix-turn-helix domain-containing protein</fullName>
    </submittedName>
</protein>
<evidence type="ECO:0000313" key="2">
    <source>
        <dbReference type="EMBL" id="MDQ7910774.1"/>
    </source>
</evidence>
<proteinExistence type="predicted"/>
<dbReference type="EMBL" id="JAVHUY010000062">
    <property type="protein sequence ID" value="MDQ7910774.1"/>
    <property type="molecule type" value="Genomic_DNA"/>
</dbReference>
<gene>
    <name evidence="2" type="ORF">RB614_40415</name>
</gene>
<dbReference type="RefSeq" id="WP_308718048.1">
    <property type="nucleotide sequence ID" value="NZ_JAVHUY010000062.1"/>
</dbReference>
<organism evidence="2 3">
    <name type="scientific">Phytohabitans maris</name>
    <dbReference type="NCBI Taxonomy" id="3071409"/>
    <lineage>
        <taxon>Bacteria</taxon>
        <taxon>Bacillati</taxon>
        <taxon>Actinomycetota</taxon>
        <taxon>Actinomycetes</taxon>
        <taxon>Micromonosporales</taxon>
        <taxon>Micromonosporaceae</taxon>
    </lineage>
</organism>
<dbReference type="InterPro" id="IPR036388">
    <property type="entry name" value="WH-like_DNA-bd_sf"/>
</dbReference>
<keyword evidence="3" id="KW-1185">Reference proteome</keyword>
<evidence type="ECO:0000313" key="3">
    <source>
        <dbReference type="Proteomes" id="UP001230908"/>
    </source>
</evidence>
<sequence length="57" mass="6426">MTSVEVAEHLRVPLETLYAWRARGTAPRGVRVGRHTHYRPEDVEAWIEARADAEAAA</sequence>
<feature type="domain" description="Helix-turn-helix" evidence="1">
    <location>
        <begin position="1"/>
        <end position="50"/>
    </location>
</feature>
<dbReference type="InterPro" id="IPR009061">
    <property type="entry name" value="DNA-bd_dom_put_sf"/>
</dbReference>
<dbReference type="Proteomes" id="UP001230908">
    <property type="component" value="Unassembled WGS sequence"/>
</dbReference>
<dbReference type="InterPro" id="IPR041657">
    <property type="entry name" value="HTH_17"/>
</dbReference>
<reference evidence="2 3" key="1">
    <citation type="submission" date="2023-08" db="EMBL/GenBank/DDBJ databases">
        <title>Phytohabitans sansha sp. nov., isolated from marine sediment.</title>
        <authorList>
            <person name="Zhao Y."/>
            <person name="Yi K."/>
        </authorList>
    </citation>
    <scope>NUCLEOTIDE SEQUENCE [LARGE SCALE GENOMIC DNA]</scope>
    <source>
        <strain evidence="2 3">ZYX-F-186</strain>
    </source>
</reference>
<comment type="caution">
    <text evidence="2">The sequence shown here is derived from an EMBL/GenBank/DDBJ whole genome shotgun (WGS) entry which is preliminary data.</text>
</comment>
<dbReference type="Pfam" id="PF12728">
    <property type="entry name" value="HTH_17"/>
    <property type="match status" value="1"/>
</dbReference>
<evidence type="ECO:0000259" key="1">
    <source>
        <dbReference type="Pfam" id="PF12728"/>
    </source>
</evidence>
<accession>A0ABU0ZUQ9</accession>
<name>A0ABU0ZUQ9_9ACTN</name>
<dbReference type="Gene3D" id="1.10.10.10">
    <property type="entry name" value="Winged helix-like DNA-binding domain superfamily/Winged helix DNA-binding domain"/>
    <property type="match status" value="1"/>
</dbReference>
<dbReference type="SUPFAM" id="SSF46955">
    <property type="entry name" value="Putative DNA-binding domain"/>
    <property type="match status" value="1"/>
</dbReference>